<dbReference type="PANTHER" id="PTHR10796">
    <property type="entry name" value="PATCHED-RELATED"/>
    <property type="match status" value="1"/>
</dbReference>
<name>A0A914V252_9BILA</name>
<organism evidence="1 2">
    <name type="scientific">Plectus sambesii</name>
    <dbReference type="NCBI Taxonomy" id="2011161"/>
    <lineage>
        <taxon>Eukaryota</taxon>
        <taxon>Metazoa</taxon>
        <taxon>Ecdysozoa</taxon>
        <taxon>Nematoda</taxon>
        <taxon>Chromadorea</taxon>
        <taxon>Plectida</taxon>
        <taxon>Plectina</taxon>
        <taxon>Plectoidea</taxon>
        <taxon>Plectidae</taxon>
        <taxon>Plectus</taxon>
    </lineage>
</organism>
<dbReference type="WBParaSite" id="PSAMB.scaffold14412size1897.g36046.t1">
    <property type="protein sequence ID" value="PSAMB.scaffold14412size1897.g36046.t1"/>
    <property type="gene ID" value="PSAMB.scaffold14412size1897.g36046"/>
</dbReference>
<dbReference type="PANTHER" id="PTHR10796:SF112">
    <property type="entry name" value="PATCHED-RELATED PROTEIN 18"/>
    <property type="match status" value="1"/>
</dbReference>
<reference evidence="2" key="1">
    <citation type="submission" date="2022-11" db="UniProtKB">
        <authorList>
            <consortium name="WormBaseParasite"/>
        </authorList>
    </citation>
    <scope>IDENTIFICATION</scope>
</reference>
<dbReference type="InterPro" id="IPR051697">
    <property type="entry name" value="Patched_domain-protein"/>
</dbReference>
<dbReference type="Proteomes" id="UP000887566">
    <property type="component" value="Unplaced"/>
</dbReference>
<dbReference type="GO" id="GO:0006897">
    <property type="term" value="P:endocytosis"/>
    <property type="evidence" value="ECO:0007669"/>
    <property type="project" value="TreeGrafter"/>
</dbReference>
<dbReference type="AlphaFoldDB" id="A0A914V252"/>
<dbReference type="GO" id="GO:0030659">
    <property type="term" value="C:cytoplasmic vesicle membrane"/>
    <property type="evidence" value="ECO:0007669"/>
    <property type="project" value="TreeGrafter"/>
</dbReference>
<evidence type="ECO:0000313" key="1">
    <source>
        <dbReference type="Proteomes" id="UP000887566"/>
    </source>
</evidence>
<sequence length="165" mass="19015">MSCDRVQVWLEQRIRLFFYDLGSWIGDHPKLCIGVTLTCASLLCLGIVNFKEVNDVRQQFSADNSLSRTEYAIAREFFQEQGSPFYLVIGIRAGDGGSLLRNKYIDRVMDVERLLQYELNVTYENVTYAFSDLCGTQCQMGDAVQYFLTMYKDTKKRKSPNVKLT</sequence>
<keyword evidence="1" id="KW-1185">Reference proteome</keyword>
<dbReference type="GO" id="GO:0005886">
    <property type="term" value="C:plasma membrane"/>
    <property type="evidence" value="ECO:0007669"/>
    <property type="project" value="TreeGrafter"/>
</dbReference>
<dbReference type="GO" id="GO:0018996">
    <property type="term" value="P:molting cycle, collagen and cuticulin-based cuticle"/>
    <property type="evidence" value="ECO:0007669"/>
    <property type="project" value="TreeGrafter"/>
</dbReference>
<protein>
    <submittedName>
        <fullName evidence="2">Uncharacterized protein</fullName>
    </submittedName>
</protein>
<evidence type="ECO:0000313" key="2">
    <source>
        <dbReference type="WBParaSite" id="PSAMB.scaffold14412size1897.g36046.t1"/>
    </source>
</evidence>
<proteinExistence type="predicted"/>
<accession>A0A914V252</accession>